<dbReference type="InterPro" id="IPR008967">
    <property type="entry name" value="p53-like_TF_DNA-bd_sf"/>
</dbReference>
<dbReference type="Pfam" id="PF00907">
    <property type="entry name" value="T-box"/>
    <property type="match status" value="1"/>
</dbReference>
<dbReference type="AlphaFoldDB" id="A0A9J7HUD8"/>
<evidence type="ECO:0000313" key="9">
    <source>
        <dbReference type="RefSeq" id="XP_035666069.1"/>
    </source>
</evidence>
<evidence type="ECO:0000256" key="1">
    <source>
        <dbReference type="ARBA" id="ARBA00023015"/>
    </source>
</evidence>
<comment type="caution">
    <text evidence="5">Lacks conserved residue(s) required for the propagation of feature annotation.</text>
</comment>
<sequence>MHKYQTKIIISRQETDKKARSCLGDHTHTFQFEETAFVAVTAYQNHRVTRLKIKNNPFAKAFRDSDVMAILEGARLLTGSDAGAYQAVYGDRGYPFSGPIVMNSRQMPLDLSTSVSTSAKQRQPNESEENDQVVRPTPIWALPACGFMSPNGNISWSPEGNTTLRPTHSAVLPPSPTPD</sequence>
<feature type="domain" description="T-box" evidence="7">
    <location>
        <begin position="1"/>
        <end position="64"/>
    </location>
</feature>
<dbReference type="GO" id="GO:0045893">
    <property type="term" value="P:positive regulation of DNA-templated transcription"/>
    <property type="evidence" value="ECO:0007669"/>
    <property type="project" value="InterPro"/>
</dbReference>
<gene>
    <name evidence="9" type="primary">LOC118409280</name>
</gene>
<organism evidence="8 9">
    <name type="scientific">Branchiostoma floridae</name>
    <name type="common">Florida lancelet</name>
    <name type="synonym">Amphioxus</name>
    <dbReference type="NCBI Taxonomy" id="7739"/>
    <lineage>
        <taxon>Eukaryota</taxon>
        <taxon>Metazoa</taxon>
        <taxon>Chordata</taxon>
        <taxon>Cephalochordata</taxon>
        <taxon>Leptocardii</taxon>
        <taxon>Amphioxiformes</taxon>
        <taxon>Branchiostomatidae</taxon>
        <taxon>Branchiostoma</taxon>
    </lineage>
</organism>
<dbReference type="RefSeq" id="XP_035666069.1">
    <property type="nucleotide sequence ID" value="XM_035810176.1"/>
</dbReference>
<dbReference type="GeneID" id="118409280"/>
<dbReference type="GO" id="GO:0000978">
    <property type="term" value="F:RNA polymerase II cis-regulatory region sequence-specific DNA binding"/>
    <property type="evidence" value="ECO:0007669"/>
    <property type="project" value="InterPro"/>
</dbReference>
<keyword evidence="8" id="KW-1185">Reference proteome</keyword>
<dbReference type="InterPro" id="IPR001699">
    <property type="entry name" value="TF_T-box"/>
</dbReference>
<dbReference type="GO" id="GO:0005634">
    <property type="term" value="C:nucleus"/>
    <property type="evidence" value="ECO:0007669"/>
    <property type="project" value="UniProtKB-SubCell"/>
</dbReference>
<feature type="compositionally biased region" description="Polar residues" evidence="6">
    <location>
        <begin position="153"/>
        <end position="166"/>
    </location>
</feature>
<keyword evidence="1" id="KW-0805">Transcription regulation</keyword>
<proteinExistence type="predicted"/>
<dbReference type="SUPFAM" id="SSF49417">
    <property type="entry name" value="p53-like transcription factors"/>
    <property type="match status" value="1"/>
</dbReference>
<evidence type="ECO:0000256" key="5">
    <source>
        <dbReference type="PROSITE-ProRule" id="PRU00201"/>
    </source>
</evidence>
<dbReference type="GO" id="GO:0003700">
    <property type="term" value="F:DNA-binding transcription factor activity"/>
    <property type="evidence" value="ECO:0007669"/>
    <property type="project" value="InterPro"/>
</dbReference>
<dbReference type="InterPro" id="IPR046360">
    <property type="entry name" value="T-box_DNA-bd"/>
</dbReference>
<name>A0A9J7HUD8_BRAFL</name>
<evidence type="ECO:0000256" key="3">
    <source>
        <dbReference type="ARBA" id="ARBA00023163"/>
    </source>
</evidence>
<evidence type="ECO:0000256" key="4">
    <source>
        <dbReference type="ARBA" id="ARBA00023242"/>
    </source>
</evidence>
<dbReference type="Gene3D" id="2.60.40.820">
    <property type="entry name" value="Transcription factor, T-box"/>
    <property type="match status" value="1"/>
</dbReference>
<feature type="region of interest" description="Disordered" evidence="6">
    <location>
        <begin position="111"/>
        <end position="135"/>
    </location>
</feature>
<reference evidence="8" key="1">
    <citation type="journal article" date="2020" name="Nat. Ecol. Evol.">
        <title>Deeply conserved synteny resolves early events in vertebrate evolution.</title>
        <authorList>
            <person name="Simakov O."/>
            <person name="Marletaz F."/>
            <person name="Yue J.X."/>
            <person name="O'Connell B."/>
            <person name="Jenkins J."/>
            <person name="Brandt A."/>
            <person name="Calef R."/>
            <person name="Tung C.H."/>
            <person name="Huang T.K."/>
            <person name="Schmutz J."/>
            <person name="Satoh N."/>
            <person name="Yu J.K."/>
            <person name="Putnam N.H."/>
            <person name="Green R.E."/>
            <person name="Rokhsar D.S."/>
        </authorList>
    </citation>
    <scope>NUCLEOTIDE SEQUENCE [LARGE SCALE GENOMIC DNA]</scope>
    <source>
        <strain evidence="8">S238N-H82</strain>
    </source>
</reference>
<accession>A0A9J7HUD8</accession>
<keyword evidence="3" id="KW-0804">Transcription</keyword>
<dbReference type="InterPro" id="IPR036960">
    <property type="entry name" value="T-box_sf"/>
</dbReference>
<keyword evidence="2 5" id="KW-0238">DNA-binding</keyword>
<dbReference type="PANTHER" id="PTHR11267:SF204">
    <property type="entry name" value="SPADETAIL"/>
    <property type="match status" value="1"/>
</dbReference>
<protein>
    <submittedName>
        <fullName evidence="9">T-box transcription factor TBX5-A-like</fullName>
    </submittedName>
</protein>
<comment type="subcellular location">
    <subcellularLocation>
        <location evidence="5">Nucleus</location>
    </subcellularLocation>
</comment>
<keyword evidence="4 5" id="KW-0539">Nucleus</keyword>
<evidence type="ECO:0000313" key="8">
    <source>
        <dbReference type="Proteomes" id="UP000001554"/>
    </source>
</evidence>
<feature type="region of interest" description="Disordered" evidence="6">
    <location>
        <begin position="153"/>
        <end position="179"/>
    </location>
</feature>
<evidence type="ECO:0000256" key="2">
    <source>
        <dbReference type="ARBA" id="ARBA00023125"/>
    </source>
</evidence>
<evidence type="ECO:0000256" key="6">
    <source>
        <dbReference type="SAM" id="MobiDB-lite"/>
    </source>
</evidence>
<reference evidence="9" key="2">
    <citation type="submission" date="2025-08" db="UniProtKB">
        <authorList>
            <consortium name="RefSeq"/>
        </authorList>
    </citation>
    <scope>IDENTIFICATION</scope>
    <source>
        <strain evidence="9">S238N-H82</strain>
        <tissue evidence="9">Testes</tissue>
    </source>
</reference>
<dbReference type="PANTHER" id="PTHR11267">
    <property type="entry name" value="T-BOX PROTEIN-RELATED"/>
    <property type="match status" value="1"/>
</dbReference>
<dbReference type="KEGG" id="bfo:118409280"/>
<dbReference type="OrthoDB" id="7442607at2759"/>
<dbReference type="PROSITE" id="PS50252">
    <property type="entry name" value="TBOX_3"/>
    <property type="match status" value="1"/>
</dbReference>
<dbReference type="Proteomes" id="UP000001554">
    <property type="component" value="Chromosome 2"/>
</dbReference>
<evidence type="ECO:0000259" key="7">
    <source>
        <dbReference type="PROSITE" id="PS50252"/>
    </source>
</evidence>
<dbReference type="PRINTS" id="PR00937">
    <property type="entry name" value="TBOX"/>
</dbReference>
<feature type="compositionally biased region" description="Polar residues" evidence="6">
    <location>
        <begin position="111"/>
        <end position="124"/>
    </location>
</feature>